<dbReference type="EMBL" id="CP080096">
    <property type="protein sequence ID" value="QYD72107.1"/>
    <property type="molecule type" value="Genomic_DNA"/>
</dbReference>
<proteinExistence type="predicted"/>
<accession>A0ABX8USY8</accession>
<dbReference type="Proteomes" id="UP000826462">
    <property type="component" value="Chromosome 2"/>
</dbReference>
<sequence>MSDTLTDAAAEDYALRNWTFRDQARMRIGSEAHKQMYCRMLLETHNPYKPAVLDWPPLAPDALKRLTSLPIWDIAVQTEGRASIRVATYAATLNDPLLREAIEMDAAEEARHKHVLSRLVAAYGIELAPEPEYPAPRDAEWAWMFTGYSECIDSFFAFGLFRSAQQSGYFPESLVETFEPVIQEEARHILFFINWVAWYRRRMPWWRRPWHSLRVAAIWVKLVWDRVGMAKGMDADGVMHDSNFLAANSASIGAALDARQLLELCLVENDQRMSGYDGRLLRPTLMPWLARLALRFMKK</sequence>
<dbReference type="InterPro" id="IPR009078">
    <property type="entry name" value="Ferritin-like_SF"/>
</dbReference>
<organism evidence="1 2">
    <name type="scientific">Paraburkholderia edwinii</name>
    <dbReference type="NCBI Taxonomy" id="2861782"/>
    <lineage>
        <taxon>Bacteria</taxon>
        <taxon>Pseudomonadati</taxon>
        <taxon>Pseudomonadota</taxon>
        <taxon>Betaproteobacteria</taxon>
        <taxon>Burkholderiales</taxon>
        <taxon>Burkholderiaceae</taxon>
        <taxon>Paraburkholderia</taxon>
    </lineage>
</organism>
<protein>
    <submittedName>
        <fullName evidence="1">Ferritin-like domain-containing protein</fullName>
    </submittedName>
</protein>
<dbReference type="RefSeq" id="WP_219801535.1">
    <property type="nucleotide sequence ID" value="NZ_CP080096.1"/>
</dbReference>
<dbReference type="SUPFAM" id="SSF47240">
    <property type="entry name" value="Ferritin-like"/>
    <property type="match status" value="1"/>
</dbReference>
<gene>
    <name evidence="1" type="ORF">KZJ38_34740</name>
</gene>
<keyword evidence="2" id="KW-1185">Reference proteome</keyword>
<evidence type="ECO:0000313" key="2">
    <source>
        <dbReference type="Proteomes" id="UP000826462"/>
    </source>
</evidence>
<name>A0ABX8USY8_9BURK</name>
<reference evidence="1 2" key="1">
    <citation type="submission" date="2021-07" db="EMBL/GenBank/DDBJ databases">
        <title>Paraburkholderia edwinii protects Aspergillus sp. from phenazines by acting as a toxin sponge.</title>
        <authorList>
            <person name="Dahlstrom K.M."/>
            <person name="Newman D.K."/>
        </authorList>
    </citation>
    <scope>NUCLEOTIDE SEQUENCE [LARGE SCALE GENOMIC DNA]</scope>
    <source>
        <strain evidence="1 2">Pe01</strain>
    </source>
</reference>
<evidence type="ECO:0000313" key="1">
    <source>
        <dbReference type="EMBL" id="QYD72107.1"/>
    </source>
</evidence>